<proteinExistence type="predicted"/>
<sequence>MEPNTPQMDAILKVSYPREPSQKLPTAADEIMEVALRHYQSIVNLADKKGITIDMRTDFRANALSLVSIITKQKCPHSRAKWTPLGKRGKRKDHTNIQQETFFL</sequence>
<evidence type="ECO:0000256" key="1">
    <source>
        <dbReference type="SAM" id="MobiDB-lite"/>
    </source>
</evidence>
<dbReference type="AlphaFoldDB" id="A0AAV4X789"/>
<protein>
    <submittedName>
        <fullName evidence="2">Uncharacterized protein</fullName>
    </submittedName>
</protein>
<dbReference type="EMBL" id="BPLR01017249">
    <property type="protein sequence ID" value="GIY89714.1"/>
    <property type="molecule type" value="Genomic_DNA"/>
</dbReference>
<comment type="caution">
    <text evidence="2">The sequence shown here is derived from an EMBL/GenBank/DDBJ whole genome shotgun (WGS) entry which is preliminary data.</text>
</comment>
<feature type="region of interest" description="Disordered" evidence="1">
    <location>
        <begin position="80"/>
        <end position="104"/>
    </location>
</feature>
<accession>A0AAV4X789</accession>
<name>A0AAV4X789_CAEEX</name>
<keyword evidence="3" id="KW-1185">Reference proteome</keyword>
<organism evidence="2 3">
    <name type="scientific">Caerostris extrusa</name>
    <name type="common">Bark spider</name>
    <name type="synonym">Caerostris bankana</name>
    <dbReference type="NCBI Taxonomy" id="172846"/>
    <lineage>
        <taxon>Eukaryota</taxon>
        <taxon>Metazoa</taxon>
        <taxon>Ecdysozoa</taxon>
        <taxon>Arthropoda</taxon>
        <taxon>Chelicerata</taxon>
        <taxon>Arachnida</taxon>
        <taxon>Araneae</taxon>
        <taxon>Araneomorphae</taxon>
        <taxon>Entelegynae</taxon>
        <taxon>Araneoidea</taxon>
        <taxon>Araneidae</taxon>
        <taxon>Caerostris</taxon>
    </lineage>
</organism>
<evidence type="ECO:0000313" key="3">
    <source>
        <dbReference type="Proteomes" id="UP001054945"/>
    </source>
</evidence>
<reference evidence="2 3" key="1">
    <citation type="submission" date="2021-06" db="EMBL/GenBank/DDBJ databases">
        <title>Caerostris extrusa draft genome.</title>
        <authorList>
            <person name="Kono N."/>
            <person name="Arakawa K."/>
        </authorList>
    </citation>
    <scope>NUCLEOTIDE SEQUENCE [LARGE SCALE GENOMIC DNA]</scope>
</reference>
<evidence type="ECO:0000313" key="2">
    <source>
        <dbReference type="EMBL" id="GIY89714.1"/>
    </source>
</evidence>
<gene>
    <name evidence="2" type="ORF">CEXT_527151</name>
</gene>
<dbReference type="Proteomes" id="UP001054945">
    <property type="component" value="Unassembled WGS sequence"/>
</dbReference>